<accession>A0ABP7NRA1</accession>
<dbReference type="SUPFAM" id="SSF102735">
    <property type="entry name" value="Trigger factor ribosome-binding domain"/>
    <property type="match status" value="1"/>
</dbReference>
<dbReference type="InterPro" id="IPR005215">
    <property type="entry name" value="Trig_fac"/>
</dbReference>
<evidence type="ECO:0000313" key="17">
    <source>
        <dbReference type="Proteomes" id="UP001501337"/>
    </source>
</evidence>
<evidence type="ECO:0000256" key="8">
    <source>
        <dbReference type="ARBA" id="ARBA00023235"/>
    </source>
</evidence>
<keyword evidence="7 11" id="KW-0143">Chaperone</keyword>
<dbReference type="PANTHER" id="PTHR30560">
    <property type="entry name" value="TRIGGER FACTOR CHAPERONE AND PEPTIDYL-PROLYL CIS/TRANS ISOMERASE"/>
    <property type="match status" value="1"/>
</dbReference>
<comment type="caution">
    <text evidence="16">The sequence shown here is derived from an EMBL/GenBank/DDBJ whole genome shotgun (WGS) entry which is preliminary data.</text>
</comment>
<evidence type="ECO:0000256" key="1">
    <source>
        <dbReference type="ARBA" id="ARBA00000971"/>
    </source>
</evidence>
<evidence type="ECO:0000313" key="16">
    <source>
        <dbReference type="EMBL" id="GAA3951798.1"/>
    </source>
</evidence>
<keyword evidence="6 11" id="KW-0697">Rotamase</keyword>
<keyword evidence="17" id="KW-1185">Reference proteome</keyword>
<evidence type="ECO:0000256" key="9">
    <source>
        <dbReference type="ARBA" id="ARBA00023306"/>
    </source>
</evidence>
<dbReference type="PROSITE" id="PS50059">
    <property type="entry name" value="FKBP_PPIASE"/>
    <property type="match status" value="1"/>
</dbReference>
<dbReference type="HAMAP" id="MF_00303">
    <property type="entry name" value="Trigger_factor_Tig"/>
    <property type="match status" value="1"/>
</dbReference>
<dbReference type="SUPFAM" id="SSF109998">
    <property type="entry name" value="Triger factor/SurA peptide-binding domain-like"/>
    <property type="match status" value="1"/>
</dbReference>
<organism evidence="16 17">
    <name type="scientific">Allohahella marinimesophila</name>
    <dbReference type="NCBI Taxonomy" id="1054972"/>
    <lineage>
        <taxon>Bacteria</taxon>
        <taxon>Pseudomonadati</taxon>
        <taxon>Pseudomonadota</taxon>
        <taxon>Gammaproteobacteria</taxon>
        <taxon>Oceanospirillales</taxon>
        <taxon>Hahellaceae</taxon>
        <taxon>Allohahella</taxon>
    </lineage>
</organism>
<evidence type="ECO:0000259" key="15">
    <source>
        <dbReference type="PROSITE" id="PS50059"/>
    </source>
</evidence>
<dbReference type="InterPro" id="IPR001179">
    <property type="entry name" value="PPIase_FKBP_dom"/>
</dbReference>
<keyword evidence="8 11" id="KW-0413">Isomerase</keyword>
<dbReference type="EC" id="5.2.1.8" evidence="3 11"/>
<dbReference type="InterPro" id="IPR008880">
    <property type="entry name" value="Trigger_fac_C"/>
</dbReference>
<evidence type="ECO:0000256" key="13">
    <source>
        <dbReference type="RuleBase" id="RU003914"/>
    </source>
</evidence>
<dbReference type="EMBL" id="BAABBO010000001">
    <property type="protein sequence ID" value="GAA3951798.1"/>
    <property type="molecule type" value="Genomic_DNA"/>
</dbReference>
<comment type="similarity">
    <text evidence="2 11 13">Belongs to the FKBP-type PPIase family. Tig subfamily.</text>
</comment>
<dbReference type="Pfam" id="PF00254">
    <property type="entry name" value="FKBP_C"/>
    <property type="match status" value="1"/>
</dbReference>
<comment type="subcellular location">
    <subcellularLocation>
        <location evidence="11">Cytoplasm</location>
    </subcellularLocation>
    <text evidence="11">About half TF is bound to the ribosome near the polypeptide exit tunnel while the other half is free in the cytoplasm.</text>
</comment>
<proteinExistence type="inferred from homology"/>
<comment type="catalytic activity">
    <reaction evidence="1 11 12">
        <text>[protein]-peptidylproline (omega=180) = [protein]-peptidylproline (omega=0)</text>
        <dbReference type="Rhea" id="RHEA:16237"/>
        <dbReference type="Rhea" id="RHEA-COMP:10747"/>
        <dbReference type="Rhea" id="RHEA-COMP:10748"/>
        <dbReference type="ChEBI" id="CHEBI:83833"/>
        <dbReference type="ChEBI" id="CHEBI:83834"/>
        <dbReference type="EC" id="5.2.1.8"/>
    </reaction>
</comment>
<dbReference type="InterPro" id="IPR008881">
    <property type="entry name" value="Trigger_fac_ribosome-bd_bac"/>
</dbReference>
<reference evidence="17" key="1">
    <citation type="journal article" date="2019" name="Int. J. Syst. Evol. Microbiol.">
        <title>The Global Catalogue of Microorganisms (GCM) 10K type strain sequencing project: providing services to taxonomists for standard genome sequencing and annotation.</title>
        <authorList>
            <consortium name="The Broad Institute Genomics Platform"/>
            <consortium name="The Broad Institute Genome Sequencing Center for Infectious Disease"/>
            <person name="Wu L."/>
            <person name="Ma J."/>
        </authorList>
    </citation>
    <scope>NUCLEOTIDE SEQUENCE [LARGE SCALE GENOMIC DNA]</scope>
    <source>
        <strain evidence="17">JCM 17555</strain>
    </source>
</reference>
<keyword evidence="9 11" id="KW-0131">Cell cycle</keyword>
<comment type="domain">
    <text evidence="11">Consists of 3 domains; the N-terminus binds the ribosome, the middle domain has PPIase activity, while the C-terminus has intrinsic chaperone activity on its own.</text>
</comment>
<dbReference type="Pfam" id="PF05698">
    <property type="entry name" value="Trigger_C"/>
    <property type="match status" value="1"/>
</dbReference>
<evidence type="ECO:0000256" key="6">
    <source>
        <dbReference type="ARBA" id="ARBA00023110"/>
    </source>
</evidence>
<dbReference type="RefSeq" id="WP_344803608.1">
    <property type="nucleotide sequence ID" value="NZ_BAABBO010000001.1"/>
</dbReference>
<dbReference type="Gene3D" id="1.10.3120.10">
    <property type="entry name" value="Trigger factor, C-terminal domain"/>
    <property type="match status" value="1"/>
</dbReference>
<evidence type="ECO:0000256" key="7">
    <source>
        <dbReference type="ARBA" id="ARBA00023186"/>
    </source>
</evidence>
<sequence length="452" mass="50074">MQISVESTSPIERRMTIDVPSATVESEVNKRLQKAAGSAKINGFRPGKVPMSVIRGRFEPSVRQEVVGEVMRDSYIAALQKESINPAGHPKFEPLNLKSGEDLKFVAIFEVYPEIEITNLDKISLVRESTDVSDADIDTMIETLRKQSANWETKTGPAEDGDRVIIDYKGMVDGEAFEGGTAEKQEIIIGAKRMIPGFEEGLIGLSAGDEKTLELQFPEAYHAENLKGKAAQFEVKVHTVESQQLAEINDEFFAQYGVSEGGEEAFRAEVKRNMQREGEQAIENRLKNSIVHQLIEHNEFAVPGALVNQEIDRLREDAVQRFGGGGQIQASQLPAELFKDQAEKRVKTGLIFAQIVKDQGIKATDDLVDEKITNMAASYQEPEEFIKYYKSNAEQRGQVESVVMEDLVVKHIMDNAKVEDAQVSYQEAIRKEEPAGPAAAPADSQAEAVSED</sequence>
<feature type="region of interest" description="Disordered" evidence="14">
    <location>
        <begin position="427"/>
        <end position="452"/>
    </location>
</feature>
<feature type="domain" description="PPIase FKBP-type" evidence="15">
    <location>
        <begin position="161"/>
        <end position="246"/>
    </location>
</feature>
<dbReference type="Gene3D" id="3.30.70.1050">
    <property type="entry name" value="Trigger factor ribosome-binding domain"/>
    <property type="match status" value="1"/>
</dbReference>
<feature type="compositionally biased region" description="Low complexity" evidence="14">
    <location>
        <begin position="435"/>
        <end position="452"/>
    </location>
</feature>
<evidence type="ECO:0000256" key="3">
    <source>
        <dbReference type="ARBA" id="ARBA00013194"/>
    </source>
</evidence>
<dbReference type="InterPro" id="IPR027304">
    <property type="entry name" value="Trigger_fact/SurA_dom_sf"/>
</dbReference>
<keyword evidence="11" id="KW-0963">Cytoplasm</keyword>
<dbReference type="InterPro" id="IPR037041">
    <property type="entry name" value="Trigger_fac_C_sf"/>
</dbReference>
<evidence type="ECO:0000256" key="10">
    <source>
        <dbReference type="ARBA" id="ARBA00029986"/>
    </source>
</evidence>
<evidence type="ECO:0000256" key="5">
    <source>
        <dbReference type="ARBA" id="ARBA00022618"/>
    </source>
</evidence>
<dbReference type="NCBIfam" id="TIGR00115">
    <property type="entry name" value="tig"/>
    <property type="match status" value="1"/>
</dbReference>
<name>A0ABP7NRA1_9GAMM</name>
<dbReference type="InterPro" id="IPR036611">
    <property type="entry name" value="Trigger_fac_ribosome-bd_sf"/>
</dbReference>
<evidence type="ECO:0000256" key="14">
    <source>
        <dbReference type="SAM" id="MobiDB-lite"/>
    </source>
</evidence>
<evidence type="ECO:0000256" key="2">
    <source>
        <dbReference type="ARBA" id="ARBA00005464"/>
    </source>
</evidence>
<dbReference type="Gene3D" id="3.10.50.40">
    <property type="match status" value="1"/>
</dbReference>
<dbReference type="PIRSF" id="PIRSF003095">
    <property type="entry name" value="Trigger_factor"/>
    <property type="match status" value="1"/>
</dbReference>
<evidence type="ECO:0000256" key="4">
    <source>
        <dbReference type="ARBA" id="ARBA00016902"/>
    </source>
</evidence>
<protein>
    <recommendedName>
        <fullName evidence="4 11">Trigger factor</fullName>
        <shortName evidence="11">TF</shortName>
        <ecNumber evidence="3 11">5.2.1.8</ecNumber>
    </recommendedName>
    <alternativeName>
        <fullName evidence="10 11">PPIase</fullName>
    </alternativeName>
</protein>
<dbReference type="Pfam" id="PF05697">
    <property type="entry name" value="Trigger_N"/>
    <property type="match status" value="1"/>
</dbReference>
<comment type="function">
    <text evidence="11">Involved in protein export. Acts as a chaperone by maintaining the newly synthesized protein in an open conformation. Functions as a peptidyl-prolyl cis-trans isomerase.</text>
</comment>
<evidence type="ECO:0000256" key="11">
    <source>
        <dbReference type="HAMAP-Rule" id="MF_00303"/>
    </source>
</evidence>
<dbReference type="PANTHER" id="PTHR30560:SF3">
    <property type="entry name" value="TRIGGER FACTOR-LIKE PROTEIN TIG, CHLOROPLASTIC"/>
    <property type="match status" value="1"/>
</dbReference>
<dbReference type="Proteomes" id="UP001501337">
    <property type="component" value="Unassembled WGS sequence"/>
</dbReference>
<evidence type="ECO:0000256" key="12">
    <source>
        <dbReference type="PROSITE-ProRule" id="PRU00277"/>
    </source>
</evidence>
<keyword evidence="5 11" id="KW-0132">Cell division</keyword>
<gene>
    <name evidence="11 16" type="primary">tig</name>
    <name evidence="16" type="ORF">GCM10022278_08580</name>
</gene>
<dbReference type="InterPro" id="IPR046357">
    <property type="entry name" value="PPIase_dom_sf"/>
</dbReference>
<dbReference type="SUPFAM" id="SSF54534">
    <property type="entry name" value="FKBP-like"/>
    <property type="match status" value="1"/>
</dbReference>